<dbReference type="PANTHER" id="PTHR46929:SF3">
    <property type="entry name" value="MYB_SANT-LIKE DOMAIN-CONTAINING PROTEIN"/>
    <property type="match status" value="1"/>
</dbReference>
<evidence type="ECO:0000313" key="13">
    <source>
        <dbReference type="Proteomes" id="UP000476176"/>
    </source>
</evidence>
<feature type="compositionally biased region" description="Basic residues" evidence="1">
    <location>
        <begin position="207"/>
        <end position="219"/>
    </location>
</feature>
<dbReference type="InterPro" id="IPR024752">
    <property type="entry name" value="Myb/SANT-like_dom"/>
</dbReference>
<dbReference type="EMBL" id="QXFX01000298">
    <property type="protein sequence ID" value="KAE9121463.1"/>
    <property type="molecule type" value="Genomic_DNA"/>
</dbReference>
<dbReference type="Pfam" id="PF12776">
    <property type="entry name" value="Myb_DNA-bind_3"/>
    <property type="match status" value="1"/>
</dbReference>
<evidence type="ECO:0000259" key="2">
    <source>
        <dbReference type="Pfam" id="PF12776"/>
    </source>
</evidence>
<evidence type="ECO:0000313" key="4">
    <source>
        <dbReference type="EMBL" id="KAE9004434.1"/>
    </source>
</evidence>
<proteinExistence type="predicted"/>
<evidence type="ECO:0000313" key="5">
    <source>
        <dbReference type="EMBL" id="KAE9121463.1"/>
    </source>
</evidence>
<dbReference type="Proteomes" id="UP000429523">
    <property type="component" value="Unassembled WGS sequence"/>
</dbReference>
<dbReference type="EMBL" id="QXGD01000255">
    <property type="protein sequence ID" value="KAE9245817.1"/>
    <property type="molecule type" value="Genomic_DNA"/>
</dbReference>
<dbReference type="Proteomes" id="UP000476176">
    <property type="component" value="Unassembled WGS sequence"/>
</dbReference>
<name>A0A6A3FBY0_9STRA</name>
<evidence type="ECO:0000313" key="8">
    <source>
        <dbReference type="EMBL" id="KAE9245817.1"/>
    </source>
</evidence>
<dbReference type="EMBL" id="QXFW01000725">
    <property type="protein sequence ID" value="KAE9004434.1"/>
    <property type="molecule type" value="Genomic_DNA"/>
</dbReference>
<dbReference type="Proteomes" id="UP000440732">
    <property type="component" value="Unassembled WGS sequence"/>
</dbReference>
<organism evidence="3 9">
    <name type="scientific">Phytophthora fragariae</name>
    <dbReference type="NCBI Taxonomy" id="53985"/>
    <lineage>
        <taxon>Eukaryota</taxon>
        <taxon>Sar</taxon>
        <taxon>Stramenopiles</taxon>
        <taxon>Oomycota</taxon>
        <taxon>Peronosporomycetes</taxon>
        <taxon>Peronosporales</taxon>
        <taxon>Peronosporaceae</taxon>
        <taxon>Phytophthora</taxon>
    </lineage>
</organism>
<sequence length="260" mass="28821">MEPPSKKQRATWRRSDEKLLLQCYLVARNDATLRSDKGIKSKGWSHIVSRLAKEGTTAEKDQCKTKYSRLMYEYDVFKRLCDLSGAGWNSEINAPVLDDETWGNLAKAQPRNVSLLKRFREEEFTHANVSSLIAGDSRATALEAGNISDFASQEVVALLHNSGGPATECEGGHTTEDAGGDTNIGEETSTASQATSFSSPTIARRTAQAKRYRDGRKKGSINNDAANAQMTSFFKTAEQYFKMKMELLSRELEHDGRALV</sequence>
<dbReference type="Proteomes" id="UP000488956">
    <property type="component" value="Unassembled WGS sequence"/>
</dbReference>
<dbReference type="Proteomes" id="UP000460718">
    <property type="component" value="Unassembled WGS sequence"/>
</dbReference>
<evidence type="ECO:0000313" key="11">
    <source>
        <dbReference type="Proteomes" id="UP000440732"/>
    </source>
</evidence>
<dbReference type="AlphaFoldDB" id="A0A6A3FBY0"/>
<dbReference type="Proteomes" id="UP000440367">
    <property type="component" value="Unassembled WGS sequence"/>
</dbReference>
<feature type="domain" description="Myb/SANT-like" evidence="2">
    <location>
        <begin position="11"/>
        <end position="104"/>
    </location>
</feature>
<evidence type="ECO:0000256" key="1">
    <source>
        <dbReference type="SAM" id="MobiDB-lite"/>
    </source>
</evidence>
<accession>A0A6A3FBY0</accession>
<feature type="region of interest" description="Disordered" evidence="1">
    <location>
        <begin position="162"/>
        <end position="223"/>
    </location>
</feature>
<dbReference type="EMBL" id="QXGC01000289">
    <property type="protein sequence ID" value="KAE9241682.1"/>
    <property type="molecule type" value="Genomic_DNA"/>
</dbReference>
<evidence type="ECO:0000313" key="12">
    <source>
        <dbReference type="Proteomes" id="UP000460718"/>
    </source>
</evidence>
<evidence type="ECO:0000313" key="14">
    <source>
        <dbReference type="Proteomes" id="UP000488956"/>
    </source>
</evidence>
<evidence type="ECO:0000313" key="10">
    <source>
        <dbReference type="Proteomes" id="UP000440367"/>
    </source>
</evidence>
<feature type="compositionally biased region" description="Low complexity" evidence="1">
    <location>
        <begin position="188"/>
        <end position="201"/>
    </location>
</feature>
<reference evidence="9 10" key="1">
    <citation type="submission" date="2018-08" db="EMBL/GenBank/DDBJ databases">
        <title>Genomic investigation of the strawberry pathogen Phytophthora fragariae indicates pathogenicity is determined by transcriptional variation in three key races.</title>
        <authorList>
            <person name="Adams T.M."/>
            <person name="Armitage A.D."/>
            <person name="Sobczyk M.K."/>
            <person name="Bates H.J."/>
            <person name="Dunwell J.M."/>
            <person name="Nellist C.F."/>
            <person name="Harrison R.J."/>
        </authorList>
    </citation>
    <scope>NUCLEOTIDE SEQUENCE [LARGE SCALE GENOMIC DNA]</scope>
    <source>
        <strain evidence="8 10">BC-1</strain>
        <strain evidence="7 13">BC-23</strain>
        <strain evidence="6 11">NOV-5</strain>
        <strain evidence="3 9">NOV-9</strain>
        <strain evidence="5 14">ONT-3</strain>
        <strain evidence="4 12">SCRP245</strain>
    </source>
</reference>
<evidence type="ECO:0000313" key="7">
    <source>
        <dbReference type="EMBL" id="KAE9241682.1"/>
    </source>
</evidence>
<gene>
    <name evidence="8" type="ORF">PF002_g7064</name>
    <name evidence="7" type="ORF">PF004_g6943</name>
    <name evidence="6" type="ORF">PF006_g7079</name>
    <name evidence="3" type="ORF">PF009_g7200</name>
    <name evidence="5" type="ORF">PF010_g7090</name>
    <name evidence="4" type="ORF">PF011_g12451</name>
</gene>
<dbReference type="EMBL" id="QXGA01000297">
    <property type="protein sequence ID" value="KAE9148308.1"/>
    <property type="molecule type" value="Genomic_DNA"/>
</dbReference>
<evidence type="ECO:0000313" key="3">
    <source>
        <dbReference type="EMBL" id="KAE8943049.1"/>
    </source>
</evidence>
<evidence type="ECO:0000313" key="6">
    <source>
        <dbReference type="EMBL" id="KAE9148308.1"/>
    </source>
</evidence>
<protein>
    <recommendedName>
        <fullName evidence="2">Myb/SANT-like domain-containing protein</fullName>
    </recommendedName>
</protein>
<dbReference type="PANTHER" id="PTHR46929">
    <property type="entry name" value="EXPRESSED PROTEIN"/>
    <property type="match status" value="1"/>
</dbReference>
<evidence type="ECO:0000313" key="9">
    <source>
        <dbReference type="Proteomes" id="UP000429523"/>
    </source>
</evidence>
<dbReference type="EMBL" id="QXGF01000273">
    <property type="protein sequence ID" value="KAE8943049.1"/>
    <property type="molecule type" value="Genomic_DNA"/>
</dbReference>
<comment type="caution">
    <text evidence="3">The sequence shown here is derived from an EMBL/GenBank/DDBJ whole genome shotgun (WGS) entry which is preliminary data.</text>
</comment>